<dbReference type="AlphaFoldDB" id="A0A288QYD9"/>
<dbReference type="GeneID" id="94546775"/>
<reference evidence="2 3" key="1">
    <citation type="submission" date="2018-07" db="EMBL/GenBank/DDBJ databases">
        <title>Genomic Encyclopedia of Type Strains, Phase III (KMG-III): the genomes of soil and plant-associated and newly described type strains.</title>
        <authorList>
            <person name="Whitman W."/>
        </authorList>
    </citation>
    <scope>NUCLEOTIDE SEQUENCE [LARGE SCALE GENOMIC DNA]</scope>
    <source>
        <strain evidence="2 3">CECT 7031</strain>
    </source>
</reference>
<dbReference type="EMBL" id="QRAS01000002">
    <property type="protein sequence ID" value="RDL06706.1"/>
    <property type="molecule type" value="Genomic_DNA"/>
</dbReference>
<dbReference type="Pfam" id="PF14278">
    <property type="entry name" value="TetR_C_8"/>
    <property type="match status" value="1"/>
</dbReference>
<evidence type="ECO:0000313" key="2">
    <source>
        <dbReference type="EMBL" id="RDL06706.1"/>
    </source>
</evidence>
<organism evidence="2 3">
    <name type="scientific">Weissella soli</name>
    <dbReference type="NCBI Taxonomy" id="155866"/>
    <lineage>
        <taxon>Bacteria</taxon>
        <taxon>Bacillati</taxon>
        <taxon>Bacillota</taxon>
        <taxon>Bacilli</taxon>
        <taxon>Lactobacillales</taxon>
        <taxon>Lactobacillaceae</taxon>
        <taxon>Weissella</taxon>
    </lineage>
</organism>
<dbReference type="InterPro" id="IPR039532">
    <property type="entry name" value="TetR_C_Firmicutes"/>
</dbReference>
<dbReference type="PROSITE" id="PS50977">
    <property type="entry name" value="HTH_TETR_2"/>
    <property type="match status" value="1"/>
</dbReference>
<protein>
    <submittedName>
        <fullName evidence="2">TetR family transcriptional regulator</fullName>
    </submittedName>
</protein>
<proteinExistence type="predicted"/>
<keyword evidence="3" id="KW-1185">Reference proteome</keyword>
<evidence type="ECO:0000313" key="3">
    <source>
        <dbReference type="Proteomes" id="UP000254912"/>
    </source>
</evidence>
<comment type="caution">
    <text evidence="2">The sequence shown here is derived from an EMBL/GenBank/DDBJ whole genome shotgun (WGS) entry which is preliminary data.</text>
</comment>
<name>A0A288QYD9_9LACO</name>
<evidence type="ECO:0000256" key="1">
    <source>
        <dbReference type="ARBA" id="ARBA00023125"/>
    </source>
</evidence>
<dbReference type="PRINTS" id="PR00455">
    <property type="entry name" value="HTHTETR"/>
</dbReference>
<accession>A0A288QYD9</accession>
<dbReference type="PANTHER" id="PTHR43479:SF7">
    <property type="entry name" value="TETR-FAMILY TRANSCRIPTIONAL REGULATOR"/>
    <property type="match status" value="1"/>
</dbReference>
<dbReference type="Proteomes" id="UP000254912">
    <property type="component" value="Unassembled WGS sequence"/>
</dbReference>
<dbReference type="GO" id="GO:0003677">
    <property type="term" value="F:DNA binding"/>
    <property type="evidence" value="ECO:0007669"/>
    <property type="project" value="UniProtKB-UniRule"/>
</dbReference>
<sequence length="193" mass="22637">MKHAERIAKTKETIQKSFMSLMAEKGYDRVTVTDIITRSEISRGTFYLHYLDKDDLLQKIEGELLDYIGEHSDLNDHTVLDISPYEAITHTFDWLYENREILRILVSEKGDPYFISKISNLLMYRLRAMTRSPYRANKSAIPREYALDLYVTGYVRMIFDWLSQPLPEEPATFTKYFLASENLTPAELFAMLK</sequence>
<gene>
    <name evidence="2" type="ORF">DFP99_1095</name>
</gene>
<dbReference type="KEGG" id="wso:WSWS_01594"/>
<dbReference type="InterPro" id="IPR001647">
    <property type="entry name" value="HTH_TetR"/>
</dbReference>
<keyword evidence="1" id="KW-0238">DNA-binding</keyword>
<dbReference type="Pfam" id="PF00440">
    <property type="entry name" value="TetR_N"/>
    <property type="match status" value="1"/>
</dbReference>
<dbReference type="Gene3D" id="1.10.357.10">
    <property type="entry name" value="Tetracycline Repressor, domain 2"/>
    <property type="match status" value="1"/>
</dbReference>
<dbReference type="InterPro" id="IPR050624">
    <property type="entry name" value="HTH-type_Tx_Regulator"/>
</dbReference>
<dbReference type="SUPFAM" id="SSF46689">
    <property type="entry name" value="Homeodomain-like"/>
    <property type="match status" value="1"/>
</dbReference>
<dbReference type="RefSeq" id="WP_070230744.1">
    <property type="nucleotide sequence ID" value="NZ_BJYO01000003.1"/>
</dbReference>
<dbReference type="PANTHER" id="PTHR43479">
    <property type="entry name" value="ACREF/ENVCD OPERON REPRESSOR-RELATED"/>
    <property type="match status" value="1"/>
</dbReference>
<dbReference type="InterPro" id="IPR009057">
    <property type="entry name" value="Homeodomain-like_sf"/>
</dbReference>